<keyword evidence="2" id="KW-0732">Signal</keyword>
<feature type="transmembrane region" description="Helical" evidence="1">
    <location>
        <begin position="442"/>
        <end position="463"/>
    </location>
</feature>
<dbReference type="RefSeq" id="WP_109671974.1">
    <property type="nucleotide sequence ID" value="NZ_QGDT01000001.1"/>
</dbReference>
<dbReference type="Proteomes" id="UP000245880">
    <property type="component" value="Unassembled WGS sequence"/>
</dbReference>
<sequence>MKVYILACIISFIFCTIQAQTPNNSAKIVFNGEFITLSDPLVISVVLTDTEKRPSITFPDIDGLEKRSKSATSRSEQEDGKTVVIQKISQEYFASKAGKYIIPAFSLRVNGQNLKSEQRTVVFSEREVEQEQEGDTDLLLPALTKIDNCVFFSVYTDKKMVYIREGFSLGISLYISEDAPVEMEFYRFNEQLQAILTKVKPLGCWEENIGIEEIVKRRVRIQGRFYTEYNMYRANFFPLKLEDINIPSVGLNMLVVDRKGTVNVETKVVEPFYSRAFSIGVKPLPAHPLRDRVAVGAYRLEERLSNDKVYPGESIRYQFKIVGQGNIVGIPAPDITPSSAFDFYAPELSQEVRRTGKGVSGEKGFEYFVVPRKDGTFPLSRYFQWVYFNNEKEKYDTLRSALTLQVLGADYMPGRLSEDTGHGLYDNLEGRDTSLNFINYSLILKNLSNLVVILLLLVLIWIFRK</sequence>
<dbReference type="InterPro" id="IPR025738">
    <property type="entry name" value="BatD"/>
</dbReference>
<gene>
    <name evidence="3" type="ORF">CLV98_101144</name>
</gene>
<dbReference type="PANTHER" id="PTHR40940">
    <property type="entry name" value="PROTEIN BATD-RELATED"/>
    <property type="match status" value="1"/>
</dbReference>
<evidence type="ECO:0000313" key="3">
    <source>
        <dbReference type="EMBL" id="PWJ59969.1"/>
    </source>
</evidence>
<feature type="chain" id="PRO_5016447124" evidence="2">
    <location>
        <begin position="20"/>
        <end position="465"/>
    </location>
</feature>
<reference evidence="3 4" key="1">
    <citation type="submission" date="2018-03" db="EMBL/GenBank/DDBJ databases">
        <title>Genomic Encyclopedia of Archaeal and Bacterial Type Strains, Phase II (KMG-II): from individual species to whole genera.</title>
        <authorList>
            <person name="Goeker M."/>
        </authorList>
    </citation>
    <scope>NUCLEOTIDE SEQUENCE [LARGE SCALE GENOMIC DNA]</scope>
    <source>
        <strain evidence="3 4">DSM 100346</strain>
    </source>
</reference>
<comment type="caution">
    <text evidence="3">The sequence shown here is derived from an EMBL/GenBank/DDBJ whole genome shotgun (WGS) entry which is preliminary data.</text>
</comment>
<organism evidence="3 4">
    <name type="scientific">Dyadobacter jejuensis</name>
    <dbReference type="NCBI Taxonomy" id="1082580"/>
    <lineage>
        <taxon>Bacteria</taxon>
        <taxon>Pseudomonadati</taxon>
        <taxon>Bacteroidota</taxon>
        <taxon>Cytophagia</taxon>
        <taxon>Cytophagales</taxon>
        <taxon>Spirosomataceae</taxon>
        <taxon>Dyadobacter</taxon>
    </lineage>
</organism>
<protein>
    <submittedName>
        <fullName evidence="3">Oxygen tolerance protein BatD</fullName>
    </submittedName>
</protein>
<keyword evidence="1" id="KW-0472">Membrane</keyword>
<dbReference type="Pfam" id="PF13584">
    <property type="entry name" value="BatD"/>
    <property type="match status" value="2"/>
</dbReference>
<evidence type="ECO:0000256" key="2">
    <source>
        <dbReference type="SAM" id="SignalP"/>
    </source>
</evidence>
<name>A0A316ARL8_9BACT</name>
<evidence type="ECO:0000313" key="4">
    <source>
        <dbReference type="Proteomes" id="UP000245880"/>
    </source>
</evidence>
<dbReference type="OrthoDB" id="2079210at2"/>
<feature type="signal peptide" evidence="2">
    <location>
        <begin position="1"/>
        <end position="19"/>
    </location>
</feature>
<proteinExistence type="predicted"/>
<keyword evidence="1" id="KW-1133">Transmembrane helix</keyword>
<dbReference type="AlphaFoldDB" id="A0A316ARL8"/>
<dbReference type="PANTHER" id="PTHR40940:SF2">
    <property type="entry name" value="BATD"/>
    <property type="match status" value="1"/>
</dbReference>
<accession>A0A316ARL8</accession>
<keyword evidence="1" id="KW-0812">Transmembrane</keyword>
<evidence type="ECO:0000256" key="1">
    <source>
        <dbReference type="SAM" id="Phobius"/>
    </source>
</evidence>
<dbReference type="EMBL" id="QGDT01000001">
    <property type="protein sequence ID" value="PWJ59969.1"/>
    <property type="molecule type" value="Genomic_DNA"/>
</dbReference>
<keyword evidence="4" id="KW-1185">Reference proteome</keyword>